<comment type="caution">
    <text evidence="3">The sequence shown here is derived from an EMBL/GenBank/DDBJ whole genome shotgun (WGS) entry which is preliminary data.</text>
</comment>
<dbReference type="Gene3D" id="3.10.180.10">
    <property type="entry name" value="2,3-Dihydroxybiphenyl 1,2-Dioxygenase, domain 1"/>
    <property type="match status" value="1"/>
</dbReference>
<protein>
    <submittedName>
        <fullName evidence="3">VOC family protein</fullName>
    </submittedName>
</protein>
<organism evidence="3 4">
    <name type="scientific">Paenibacillus zeirhizosphaerae</name>
    <dbReference type="NCBI Taxonomy" id="2987519"/>
    <lineage>
        <taxon>Bacteria</taxon>
        <taxon>Bacillati</taxon>
        <taxon>Bacillota</taxon>
        <taxon>Bacilli</taxon>
        <taxon>Bacillales</taxon>
        <taxon>Paenibacillaceae</taxon>
        <taxon>Paenibacillus</taxon>
    </lineage>
</organism>
<dbReference type="InterPro" id="IPR029068">
    <property type="entry name" value="Glyas_Bleomycin-R_OHBP_Dase"/>
</dbReference>
<evidence type="ECO:0000313" key="4">
    <source>
        <dbReference type="Proteomes" id="UP001241848"/>
    </source>
</evidence>
<dbReference type="PROSITE" id="PS00934">
    <property type="entry name" value="GLYOXALASE_I_1"/>
    <property type="match status" value="1"/>
</dbReference>
<reference evidence="3 4" key="1">
    <citation type="submission" date="2022-10" db="EMBL/GenBank/DDBJ databases">
        <title>Paenibacillus description and whole genome data of maize root bacterial community.</title>
        <authorList>
            <person name="Marton D."/>
            <person name="Farkas M."/>
            <person name="Cserhati M."/>
        </authorList>
    </citation>
    <scope>NUCLEOTIDE SEQUENCE [LARGE SCALE GENOMIC DNA]</scope>
    <source>
        <strain evidence="3 4">P96</strain>
    </source>
</reference>
<dbReference type="SUPFAM" id="SSF54593">
    <property type="entry name" value="Glyoxalase/Bleomycin resistance protein/Dihydroxybiphenyl dioxygenase"/>
    <property type="match status" value="1"/>
</dbReference>
<sequence length="128" mass="14700">MIEFERLHHVSLAVRDLERARRFYSEVLGFPEIERPPFRSKGIWYAVGADQQLHLLEHPPGETLRTKGIDTTDGHFAVWVKSHRETAAWLESKGINYEARPESVAGFAQIFILDPDHNIIEFGAPYNS</sequence>
<name>A0ABT9FM71_9BACL</name>
<dbReference type="PANTHER" id="PTHR46142">
    <property type="match status" value="1"/>
</dbReference>
<proteinExistence type="predicted"/>
<dbReference type="Proteomes" id="UP001241848">
    <property type="component" value="Unassembled WGS sequence"/>
</dbReference>
<feature type="domain" description="VOC" evidence="2">
    <location>
        <begin position="6"/>
        <end position="125"/>
    </location>
</feature>
<evidence type="ECO:0000259" key="2">
    <source>
        <dbReference type="PROSITE" id="PS51819"/>
    </source>
</evidence>
<dbReference type="PROSITE" id="PS51819">
    <property type="entry name" value="VOC"/>
    <property type="match status" value="1"/>
</dbReference>
<dbReference type="InterPro" id="IPR004360">
    <property type="entry name" value="Glyas_Fos-R_dOase_dom"/>
</dbReference>
<accession>A0ABT9FM71</accession>
<dbReference type="InterPro" id="IPR037523">
    <property type="entry name" value="VOC_core"/>
</dbReference>
<dbReference type="PANTHER" id="PTHR46142:SF3">
    <property type="entry name" value="F18B13.24 PROTEIN"/>
    <property type="match status" value="1"/>
</dbReference>
<dbReference type="InterPro" id="IPR018146">
    <property type="entry name" value="Glyoxalase_1_CS"/>
</dbReference>
<evidence type="ECO:0000313" key="3">
    <source>
        <dbReference type="EMBL" id="MDP4095838.1"/>
    </source>
</evidence>
<evidence type="ECO:0000256" key="1">
    <source>
        <dbReference type="ARBA" id="ARBA00022723"/>
    </source>
</evidence>
<dbReference type="RefSeq" id="WP_305753474.1">
    <property type="nucleotide sequence ID" value="NZ_JAPCKK010000006.1"/>
</dbReference>
<dbReference type="EMBL" id="JAPCKK010000006">
    <property type="protein sequence ID" value="MDP4095838.1"/>
    <property type="molecule type" value="Genomic_DNA"/>
</dbReference>
<gene>
    <name evidence="3" type="ORF">OIN60_03410</name>
</gene>
<dbReference type="Pfam" id="PF00903">
    <property type="entry name" value="Glyoxalase"/>
    <property type="match status" value="1"/>
</dbReference>
<keyword evidence="4" id="KW-1185">Reference proteome</keyword>
<keyword evidence="1" id="KW-0479">Metal-binding</keyword>